<reference evidence="6 7" key="1">
    <citation type="submission" date="2023-12" db="EMBL/GenBank/DDBJ databases">
        <title>A high-quality genome assembly for Dillenia turbinata (Dilleniales).</title>
        <authorList>
            <person name="Chanderbali A."/>
        </authorList>
    </citation>
    <scope>NUCLEOTIDE SEQUENCE [LARGE SCALE GENOMIC DNA]</scope>
    <source>
        <strain evidence="6">LSX21</strain>
        <tissue evidence="6">Leaf</tissue>
    </source>
</reference>
<dbReference type="InterPro" id="IPR035669">
    <property type="entry name" value="SGNH_plant_lipase-like"/>
</dbReference>
<keyword evidence="2" id="KW-0378">Hydrolase</keyword>
<dbReference type="EMBL" id="JBAMMX010000001">
    <property type="protein sequence ID" value="KAK6947928.1"/>
    <property type="molecule type" value="Genomic_DNA"/>
</dbReference>
<evidence type="ECO:0000313" key="6">
    <source>
        <dbReference type="EMBL" id="KAK6947928.1"/>
    </source>
</evidence>
<sequence>MSEKLTLFPLIILTIIIIINIPIQSSALRYPHDLVNIVADSVEPQNDAPQPKSESETQEPSSKSLPPRVPALFVIGDSSVDCGTNNYLITFARADRLPYGRDFDTHQPTGRFCNGRTPVDYLAQYLGLPLVPSYLGQTGRVEDMIHGVNYASAGAGIIFTSGSELGQHISFTQQIQQFTDTFQQFILSMGEDTAIDLISSSVFYISIGTNDYIHYYLRNVSNIQMLYLPWNFNQFLATAVKQEIQNLYTMNVRKIVLMGLPPIGCAPYYMWRYGSQDGKCIEMINDMILEFNFVMRYMVEELRLELPDANVTFCDVFQGSMDIIKNHQRYGFSVTADACCGLGKYRGFIMCISPEMACRNASYHIWWDQFHPTDAVNSILADNVWSGKHTNMCNPMNLKDLVAGKAE</sequence>
<dbReference type="CDD" id="cd01837">
    <property type="entry name" value="SGNH_plant_lipase_like"/>
    <property type="match status" value="1"/>
</dbReference>
<dbReference type="PANTHER" id="PTHR45648">
    <property type="entry name" value="GDSL LIPASE/ACYLHYDROLASE FAMILY PROTEIN (AFU_ORTHOLOGUE AFUA_4G14700)"/>
    <property type="match status" value="1"/>
</dbReference>
<keyword evidence="7" id="KW-1185">Reference proteome</keyword>
<dbReference type="SUPFAM" id="SSF52266">
    <property type="entry name" value="SGNH hydrolase"/>
    <property type="match status" value="1"/>
</dbReference>
<comment type="similarity">
    <text evidence="1">Belongs to the 'GDSL' lipolytic enzyme family.</text>
</comment>
<keyword evidence="3" id="KW-0443">Lipid metabolism</keyword>
<evidence type="ECO:0000256" key="1">
    <source>
        <dbReference type="ARBA" id="ARBA00008668"/>
    </source>
</evidence>
<dbReference type="Proteomes" id="UP001370490">
    <property type="component" value="Unassembled WGS sequence"/>
</dbReference>
<accession>A0AAN8ZV29</accession>
<dbReference type="PANTHER" id="PTHR45648:SF13">
    <property type="entry name" value="OS02G0290900 PROTEIN"/>
    <property type="match status" value="1"/>
</dbReference>
<keyword evidence="3" id="KW-0442">Lipid degradation</keyword>
<keyword evidence="5" id="KW-0812">Transmembrane</keyword>
<dbReference type="InterPro" id="IPR051058">
    <property type="entry name" value="GDSL_Est/Lipase"/>
</dbReference>
<evidence type="ECO:0000313" key="7">
    <source>
        <dbReference type="Proteomes" id="UP001370490"/>
    </source>
</evidence>
<evidence type="ECO:0000256" key="4">
    <source>
        <dbReference type="SAM" id="MobiDB-lite"/>
    </source>
</evidence>
<dbReference type="Pfam" id="PF00657">
    <property type="entry name" value="Lipase_GDSL"/>
    <property type="match status" value="1"/>
</dbReference>
<dbReference type="GO" id="GO:0016788">
    <property type="term" value="F:hydrolase activity, acting on ester bonds"/>
    <property type="evidence" value="ECO:0007669"/>
    <property type="project" value="InterPro"/>
</dbReference>
<evidence type="ECO:0000256" key="2">
    <source>
        <dbReference type="ARBA" id="ARBA00022801"/>
    </source>
</evidence>
<comment type="caution">
    <text evidence="6">The sequence shown here is derived from an EMBL/GenBank/DDBJ whole genome shotgun (WGS) entry which is preliminary data.</text>
</comment>
<evidence type="ECO:0000256" key="5">
    <source>
        <dbReference type="SAM" id="Phobius"/>
    </source>
</evidence>
<organism evidence="6 7">
    <name type="scientific">Dillenia turbinata</name>
    <dbReference type="NCBI Taxonomy" id="194707"/>
    <lineage>
        <taxon>Eukaryota</taxon>
        <taxon>Viridiplantae</taxon>
        <taxon>Streptophyta</taxon>
        <taxon>Embryophyta</taxon>
        <taxon>Tracheophyta</taxon>
        <taxon>Spermatophyta</taxon>
        <taxon>Magnoliopsida</taxon>
        <taxon>eudicotyledons</taxon>
        <taxon>Gunneridae</taxon>
        <taxon>Pentapetalae</taxon>
        <taxon>Dilleniales</taxon>
        <taxon>Dilleniaceae</taxon>
        <taxon>Dillenia</taxon>
    </lineage>
</organism>
<gene>
    <name evidence="6" type="ORF">RJ641_001401</name>
</gene>
<dbReference type="GO" id="GO:0016042">
    <property type="term" value="P:lipid catabolic process"/>
    <property type="evidence" value="ECO:0007669"/>
    <property type="project" value="UniProtKB-KW"/>
</dbReference>
<evidence type="ECO:0000256" key="3">
    <source>
        <dbReference type="ARBA" id="ARBA00022963"/>
    </source>
</evidence>
<dbReference type="InterPro" id="IPR036514">
    <property type="entry name" value="SGNH_hydro_sf"/>
</dbReference>
<feature type="transmembrane region" description="Helical" evidence="5">
    <location>
        <begin position="6"/>
        <end position="23"/>
    </location>
</feature>
<keyword evidence="5" id="KW-0472">Membrane</keyword>
<dbReference type="InterPro" id="IPR001087">
    <property type="entry name" value="GDSL"/>
</dbReference>
<dbReference type="Gene3D" id="3.40.50.1110">
    <property type="entry name" value="SGNH hydrolase"/>
    <property type="match status" value="1"/>
</dbReference>
<feature type="region of interest" description="Disordered" evidence="4">
    <location>
        <begin position="43"/>
        <end position="67"/>
    </location>
</feature>
<dbReference type="AlphaFoldDB" id="A0AAN8ZV29"/>
<name>A0AAN8ZV29_9MAGN</name>
<keyword evidence="5" id="KW-1133">Transmembrane helix</keyword>
<protein>
    <submittedName>
        <fullName evidence="6">GDSL lipase/esterase</fullName>
    </submittedName>
</protein>
<proteinExistence type="inferred from homology"/>